<reference evidence="1 2" key="1">
    <citation type="journal article" date="2004" name="Science">
        <title>The complete genome sequence of Propionibacterium acnes, a commensal of human skin.</title>
        <authorList>
            <person name="Bruggemann H."/>
            <person name="Henne A."/>
            <person name="Hoster F."/>
            <person name="Liesegang H."/>
            <person name="Wiezer A."/>
            <person name="Strittmatter A."/>
            <person name="Hujer S."/>
            <person name="Durre P."/>
            <person name="Gottschalk G."/>
        </authorList>
    </citation>
    <scope>NUCLEOTIDE SEQUENCE [LARGE SCALE GENOMIC DNA]</scope>
    <source>
        <strain evidence="2">DSM 16379 / KPA171202</strain>
    </source>
</reference>
<evidence type="ECO:0000313" key="1">
    <source>
        <dbReference type="EMBL" id="AAT83228.1"/>
    </source>
</evidence>
<proteinExistence type="predicted"/>
<dbReference type="HOGENOM" id="CLU_2480798_0_0_11"/>
<dbReference type="KEGG" id="pac:PPA1481"/>
<dbReference type="Proteomes" id="UP000000603">
    <property type="component" value="Chromosome"/>
</dbReference>
<name>Q6A7N7_CUTAK</name>
<accession>Q6A7N7</accession>
<protein>
    <submittedName>
        <fullName evidence="1">Uncharacterized protein</fullName>
    </submittedName>
</protein>
<gene>
    <name evidence="1" type="ordered locus">PPA1481</name>
</gene>
<organism evidence="1 2">
    <name type="scientific">Cutibacterium acnes (strain DSM 16379 / KPA171202)</name>
    <name type="common">Propionibacterium acnes</name>
    <dbReference type="NCBI Taxonomy" id="267747"/>
    <lineage>
        <taxon>Bacteria</taxon>
        <taxon>Bacillati</taxon>
        <taxon>Actinomycetota</taxon>
        <taxon>Actinomycetes</taxon>
        <taxon>Propionibacteriales</taxon>
        <taxon>Propionibacteriaceae</taxon>
        <taxon>Cutibacterium</taxon>
    </lineage>
</organism>
<dbReference type="AlphaFoldDB" id="Q6A7N7"/>
<evidence type="ECO:0000313" key="2">
    <source>
        <dbReference type="Proteomes" id="UP000000603"/>
    </source>
</evidence>
<dbReference type="EMBL" id="AE017283">
    <property type="protein sequence ID" value="AAT83228.1"/>
    <property type="molecule type" value="Genomic_DNA"/>
</dbReference>
<dbReference type="EnsemblBacteria" id="AAT83228">
    <property type="protein sequence ID" value="AAT83228"/>
    <property type="gene ID" value="PPA1481"/>
</dbReference>
<sequence length="87" mass="10090">MSRSIRLRYTLAYRSSGRGGPTTLIPVLILPVRRCSMPVVIDFFEVGWSSRRTIEAVRLSIVIRSRIVHYDARFRLFFLGILITLHL</sequence>